<dbReference type="Pfam" id="PF00005">
    <property type="entry name" value="ABC_tran"/>
    <property type="match status" value="1"/>
</dbReference>
<name>A0A975W7Z0_9RHOB</name>
<dbReference type="SUPFAM" id="SSF52540">
    <property type="entry name" value="P-loop containing nucleoside triphosphate hydrolases"/>
    <property type="match status" value="1"/>
</dbReference>
<dbReference type="PANTHER" id="PTHR42794:SF1">
    <property type="entry name" value="HEMIN IMPORT ATP-BINDING PROTEIN HMUV"/>
    <property type="match status" value="1"/>
</dbReference>
<proteinExistence type="predicted"/>
<dbReference type="InterPro" id="IPR017871">
    <property type="entry name" value="ABC_transporter-like_CS"/>
</dbReference>
<evidence type="ECO:0000256" key="4">
    <source>
        <dbReference type="ARBA" id="ARBA00022967"/>
    </source>
</evidence>
<dbReference type="InterPro" id="IPR003593">
    <property type="entry name" value="AAA+_ATPase"/>
</dbReference>
<dbReference type="Gene3D" id="3.40.50.300">
    <property type="entry name" value="P-loop containing nucleotide triphosphate hydrolases"/>
    <property type="match status" value="1"/>
</dbReference>
<organism evidence="7 8">
    <name type="scientific">Marinovum algicola</name>
    <dbReference type="NCBI Taxonomy" id="42444"/>
    <lineage>
        <taxon>Bacteria</taxon>
        <taxon>Pseudomonadati</taxon>
        <taxon>Pseudomonadota</taxon>
        <taxon>Alphaproteobacteria</taxon>
        <taxon>Rhodobacterales</taxon>
        <taxon>Roseobacteraceae</taxon>
        <taxon>Marinovum</taxon>
    </lineage>
</organism>
<gene>
    <name evidence="7" type="ORF">SAMN04487940_102442</name>
</gene>
<reference evidence="7 8" key="1">
    <citation type="submission" date="2016-10" db="EMBL/GenBank/DDBJ databases">
        <authorList>
            <person name="Varghese N."/>
            <person name="Submissions S."/>
        </authorList>
    </citation>
    <scope>NUCLEOTIDE SEQUENCE [LARGE SCALE GENOMIC DNA]</scope>
    <source>
        <strain evidence="7 8">FF3</strain>
    </source>
</reference>
<dbReference type="EMBL" id="FNYY01000002">
    <property type="protein sequence ID" value="SEI94618.1"/>
    <property type="molecule type" value="Genomic_DNA"/>
</dbReference>
<dbReference type="RefSeq" id="WP_074835344.1">
    <property type="nucleotide sequence ID" value="NZ_CBDCHJ010000006.1"/>
</dbReference>
<evidence type="ECO:0000256" key="1">
    <source>
        <dbReference type="ARBA" id="ARBA00022448"/>
    </source>
</evidence>
<evidence type="ECO:0000313" key="7">
    <source>
        <dbReference type="EMBL" id="SEI94618.1"/>
    </source>
</evidence>
<keyword evidence="8" id="KW-1185">Reference proteome</keyword>
<keyword evidence="4" id="KW-1278">Translocase</keyword>
<dbReference type="Proteomes" id="UP000182932">
    <property type="component" value="Unassembled WGS sequence"/>
</dbReference>
<evidence type="ECO:0000256" key="2">
    <source>
        <dbReference type="ARBA" id="ARBA00022741"/>
    </source>
</evidence>
<dbReference type="GeneID" id="80817295"/>
<comment type="caution">
    <text evidence="7">The sequence shown here is derived from an EMBL/GenBank/DDBJ whole genome shotgun (WGS) entry which is preliminary data.</text>
</comment>
<dbReference type="GO" id="GO:0005524">
    <property type="term" value="F:ATP binding"/>
    <property type="evidence" value="ECO:0007669"/>
    <property type="project" value="UniProtKB-KW"/>
</dbReference>
<sequence length="253" mass="27150">MTALLALQDLSVHRGSRPVVDHVSLRVGPGECVGLIGPNGAGKTSLLRAALGLLAHQGQSNIADLPAHARARQAAWMPQSREIAWGIDVEAVIALGRTPWLPRGGRLRPEDRAAVDRAIRRMKLESFRHRPANHLSGGEQARVLIARALAQETPLLMADEPIAGLDPAAQITTMEVFGRIAAEGKAVVVSLHDLGLAARHCTRLVMLDRGRAVADGAPGAVLTPERLEEVFALRAFYSRSADGPIFQPLESLR</sequence>
<comment type="function">
    <text evidence="5">Part of the ABC transporter complex HmuTUV involved in hemin import. Responsible for energy coupling to the transport system.</text>
</comment>
<protein>
    <submittedName>
        <fullName evidence="7">Iron complex transport system ATP-binding protein</fullName>
    </submittedName>
</protein>
<evidence type="ECO:0000256" key="5">
    <source>
        <dbReference type="ARBA" id="ARBA00037066"/>
    </source>
</evidence>
<feature type="domain" description="ABC transporter" evidence="6">
    <location>
        <begin position="5"/>
        <end position="234"/>
    </location>
</feature>
<keyword evidence="3 7" id="KW-0067">ATP-binding</keyword>
<evidence type="ECO:0000313" key="8">
    <source>
        <dbReference type="Proteomes" id="UP000182932"/>
    </source>
</evidence>
<dbReference type="PROSITE" id="PS00211">
    <property type="entry name" value="ABC_TRANSPORTER_1"/>
    <property type="match status" value="1"/>
</dbReference>
<dbReference type="PROSITE" id="PS50893">
    <property type="entry name" value="ABC_TRANSPORTER_2"/>
    <property type="match status" value="1"/>
</dbReference>
<evidence type="ECO:0000256" key="3">
    <source>
        <dbReference type="ARBA" id="ARBA00022840"/>
    </source>
</evidence>
<dbReference type="InterPro" id="IPR027417">
    <property type="entry name" value="P-loop_NTPase"/>
</dbReference>
<dbReference type="InterPro" id="IPR003439">
    <property type="entry name" value="ABC_transporter-like_ATP-bd"/>
</dbReference>
<evidence type="ECO:0000259" key="6">
    <source>
        <dbReference type="PROSITE" id="PS50893"/>
    </source>
</evidence>
<dbReference type="GO" id="GO:0016887">
    <property type="term" value="F:ATP hydrolysis activity"/>
    <property type="evidence" value="ECO:0007669"/>
    <property type="project" value="InterPro"/>
</dbReference>
<keyword evidence="2" id="KW-0547">Nucleotide-binding</keyword>
<dbReference type="PANTHER" id="PTHR42794">
    <property type="entry name" value="HEMIN IMPORT ATP-BINDING PROTEIN HMUV"/>
    <property type="match status" value="1"/>
</dbReference>
<keyword evidence="1" id="KW-0813">Transport</keyword>
<dbReference type="AlphaFoldDB" id="A0A975W7Z0"/>
<dbReference type="SMART" id="SM00382">
    <property type="entry name" value="AAA"/>
    <property type="match status" value="1"/>
</dbReference>
<accession>A0A975W7Z0</accession>